<dbReference type="AlphaFoldDB" id="A0A813IDI1"/>
<dbReference type="Pfam" id="PF13460">
    <property type="entry name" value="NAD_binding_10"/>
    <property type="match status" value="1"/>
</dbReference>
<dbReference type="PANTHER" id="PTHR12126:SF11">
    <property type="entry name" value="NADH DEHYDROGENASE [UBIQUINONE] 1 ALPHA SUBCOMPLEX SUBUNIT 9, MITOCHONDRIAL"/>
    <property type="match status" value="1"/>
</dbReference>
<dbReference type="InterPro" id="IPR051207">
    <property type="entry name" value="ComplexI_NDUFA9_subunit"/>
</dbReference>
<feature type="domain" description="NAD(P)-binding" evidence="2">
    <location>
        <begin position="13"/>
        <end position="157"/>
    </location>
</feature>
<evidence type="ECO:0000259" key="2">
    <source>
        <dbReference type="Pfam" id="PF13460"/>
    </source>
</evidence>
<evidence type="ECO:0000313" key="3">
    <source>
        <dbReference type="EMBL" id="CAE8648896.1"/>
    </source>
</evidence>
<organism evidence="3 4">
    <name type="scientific">Polarella glacialis</name>
    <name type="common">Dinoflagellate</name>
    <dbReference type="NCBI Taxonomy" id="89957"/>
    <lineage>
        <taxon>Eukaryota</taxon>
        <taxon>Sar</taxon>
        <taxon>Alveolata</taxon>
        <taxon>Dinophyceae</taxon>
        <taxon>Suessiales</taxon>
        <taxon>Suessiaceae</taxon>
        <taxon>Polarella</taxon>
    </lineage>
</organism>
<feature type="region of interest" description="Disordered" evidence="1">
    <location>
        <begin position="212"/>
        <end position="232"/>
    </location>
</feature>
<dbReference type="Gene3D" id="3.40.50.720">
    <property type="entry name" value="NAD(P)-binding Rossmann-like Domain"/>
    <property type="match status" value="1"/>
</dbReference>
<protein>
    <recommendedName>
        <fullName evidence="2">NAD(P)-binding domain-containing protein</fullName>
    </recommendedName>
</protein>
<name>A0A813IDI1_POLGL</name>
<sequence>MARVAVTGGLSYSGRYLSKLLLDAGHSVVNLSSRSAPLASSPLLASDVAKVQTLPLDFTDERKLGSALEGCDVLYCTYWIRFAREGDTHLAAADRCAKLFDLARRVGVQRIVFTSHTHAREDSPYAYIAGKAQAAAALRSCGVPSYAIARPCGIFGDTAEESILMNNAAWVLRRVPLFLLAGTGQHGFQPIHVRDMAQLLYDLGRLTETDAGAGDGLGSRSRPNEERDACGPDAPTSLELFKHLGRAVGARGAVLAPGFLPTRLVTKLTKPIDWWTGDVLLDGDDLDLLGSGLTVAEDPDDLAIRSRRSLLSWIEQVAPTLGNEYVSSVRRYYYAR</sequence>
<dbReference type="InterPro" id="IPR016040">
    <property type="entry name" value="NAD(P)-bd_dom"/>
</dbReference>
<dbReference type="EMBL" id="CAJNNW010007084">
    <property type="protein sequence ID" value="CAE8648896.1"/>
    <property type="molecule type" value="Genomic_DNA"/>
</dbReference>
<dbReference type="PANTHER" id="PTHR12126">
    <property type="entry name" value="NADH-UBIQUINONE OXIDOREDUCTASE 39 KDA SUBUNIT-RELATED"/>
    <property type="match status" value="1"/>
</dbReference>
<evidence type="ECO:0000313" key="4">
    <source>
        <dbReference type="Proteomes" id="UP000626109"/>
    </source>
</evidence>
<dbReference type="InterPro" id="IPR036291">
    <property type="entry name" value="NAD(P)-bd_dom_sf"/>
</dbReference>
<accession>A0A813IDI1</accession>
<evidence type="ECO:0000256" key="1">
    <source>
        <dbReference type="SAM" id="MobiDB-lite"/>
    </source>
</evidence>
<gene>
    <name evidence="3" type="ORF">PGLA2088_LOCUS6969</name>
</gene>
<proteinExistence type="predicted"/>
<dbReference type="Proteomes" id="UP000626109">
    <property type="component" value="Unassembled WGS sequence"/>
</dbReference>
<reference evidence="3" key="1">
    <citation type="submission" date="2021-02" db="EMBL/GenBank/DDBJ databases">
        <authorList>
            <person name="Dougan E. K."/>
            <person name="Rhodes N."/>
            <person name="Thang M."/>
            <person name="Chan C."/>
        </authorList>
    </citation>
    <scope>NUCLEOTIDE SEQUENCE</scope>
</reference>
<dbReference type="SUPFAM" id="SSF51735">
    <property type="entry name" value="NAD(P)-binding Rossmann-fold domains"/>
    <property type="match status" value="1"/>
</dbReference>
<dbReference type="GO" id="GO:0044877">
    <property type="term" value="F:protein-containing complex binding"/>
    <property type="evidence" value="ECO:0007669"/>
    <property type="project" value="TreeGrafter"/>
</dbReference>
<comment type="caution">
    <text evidence="3">The sequence shown here is derived from an EMBL/GenBank/DDBJ whole genome shotgun (WGS) entry which is preliminary data.</text>
</comment>